<gene>
    <name evidence="6" type="ORF">Aco03nite_029820</name>
</gene>
<dbReference type="Gene3D" id="1.10.357.10">
    <property type="entry name" value="Tetracycline Repressor, domain 2"/>
    <property type="match status" value="1"/>
</dbReference>
<keyword evidence="7" id="KW-1185">Reference proteome</keyword>
<dbReference type="InterPro" id="IPR009057">
    <property type="entry name" value="Homeodomain-like_sf"/>
</dbReference>
<evidence type="ECO:0000256" key="2">
    <source>
        <dbReference type="ARBA" id="ARBA00023125"/>
    </source>
</evidence>
<dbReference type="PRINTS" id="PR00455">
    <property type="entry name" value="HTHTETR"/>
</dbReference>
<dbReference type="Pfam" id="PF00440">
    <property type="entry name" value="TetR_N"/>
    <property type="match status" value="1"/>
</dbReference>
<organism evidence="6 7">
    <name type="scientific">Actinoplanes couchii</name>
    <dbReference type="NCBI Taxonomy" id="403638"/>
    <lineage>
        <taxon>Bacteria</taxon>
        <taxon>Bacillati</taxon>
        <taxon>Actinomycetota</taxon>
        <taxon>Actinomycetes</taxon>
        <taxon>Micromonosporales</taxon>
        <taxon>Micromonosporaceae</taxon>
        <taxon>Actinoplanes</taxon>
    </lineage>
</organism>
<feature type="DNA-binding region" description="H-T-H motif" evidence="4">
    <location>
        <begin position="33"/>
        <end position="52"/>
    </location>
</feature>
<dbReference type="Proteomes" id="UP000612282">
    <property type="component" value="Unassembled WGS sequence"/>
</dbReference>
<evidence type="ECO:0000259" key="5">
    <source>
        <dbReference type="PROSITE" id="PS50977"/>
    </source>
</evidence>
<dbReference type="SUPFAM" id="SSF46689">
    <property type="entry name" value="Homeodomain-like"/>
    <property type="match status" value="1"/>
</dbReference>
<evidence type="ECO:0000313" key="7">
    <source>
        <dbReference type="Proteomes" id="UP000612282"/>
    </source>
</evidence>
<dbReference type="EMBL" id="BOMG01000042">
    <property type="protein sequence ID" value="GID54578.1"/>
    <property type="molecule type" value="Genomic_DNA"/>
</dbReference>
<dbReference type="PANTHER" id="PTHR30055">
    <property type="entry name" value="HTH-TYPE TRANSCRIPTIONAL REGULATOR RUTR"/>
    <property type="match status" value="1"/>
</dbReference>
<protein>
    <submittedName>
        <fullName evidence="6">TetR family transcriptional regulator</fullName>
    </submittedName>
</protein>
<dbReference type="InterPro" id="IPR050109">
    <property type="entry name" value="HTH-type_TetR-like_transc_reg"/>
</dbReference>
<evidence type="ECO:0000313" key="6">
    <source>
        <dbReference type="EMBL" id="GID54578.1"/>
    </source>
</evidence>
<dbReference type="PROSITE" id="PS50977">
    <property type="entry name" value="HTH_TETR_2"/>
    <property type="match status" value="1"/>
</dbReference>
<dbReference type="PANTHER" id="PTHR30055:SF234">
    <property type="entry name" value="HTH-TYPE TRANSCRIPTIONAL REGULATOR BETI"/>
    <property type="match status" value="1"/>
</dbReference>
<feature type="domain" description="HTH tetR-type" evidence="5">
    <location>
        <begin position="10"/>
        <end position="70"/>
    </location>
</feature>
<evidence type="ECO:0000256" key="4">
    <source>
        <dbReference type="PROSITE-ProRule" id="PRU00335"/>
    </source>
</evidence>
<reference evidence="6 7" key="1">
    <citation type="submission" date="2021-01" db="EMBL/GenBank/DDBJ databases">
        <title>Whole genome shotgun sequence of Actinoplanes couchii NBRC 106145.</title>
        <authorList>
            <person name="Komaki H."/>
            <person name="Tamura T."/>
        </authorList>
    </citation>
    <scope>NUCLEOTIDE SEQUENCE [LARGE SCALE GENOMIC DNA]</scope>
    <source>
        <strain evidence="6 7">NBRC 106145</strain>
    </source>
</reference>
<comment type="caution">
    <text evidence="6">The sequence shown here is derived from an EMBL/GenBank/DDBJ whole genome shotgun (WGS) entry which is preliminary data.</text>
</comment>
<dbReference type="PROSITE" id="PS01081">
    <property type="entry name" value="HTH_TETR_1"/>
    <property type="match status" value="1"/>
</dbReference>
<dbReference type="InterPro" id="IPR023772">
    <property type="entry name" value="DNA-bd_HTH_TetR-type_CS"/>
</dbReference>
<dbReference type="InterPro" id="IPR001647">
    <property type="entry name" value="HTH_TetR"/>
</dbReference>
<name>A0ABQ3X7U2_9ACTN</name>
<proteinExistence type="predicted"/>
<accession>A0ABQ3X7U2</accession>
<keyword evidence="2 4" id="KW-0238">DNA-binding</keyword>
<evidence type="ECO:0000256" key="1">
    <source>
        <dbReference type="ARBA" id="ARBA00023015"/>
    </source>
</evidence>
<dbReference type="RefSeq" id="WP_203795680.1">
    <property type="nucleotide sequence ID" value="NZ_BAAAQE010000036.1"/>
</dbReference>
<keyword evidence="1" id="KW-0805">Transcription regulation</keyword>
<keyword evidence="3" id="KW-0804">Transcription</keyword>
<sequence length="189" mass="20420">MADRTDNRRTDTRDRVLAVALDLFAHQGYQVTSLREIAERLGVTKAAVYFHFRTKQEILTALLHGYAGDVSALAADAEAGQPLTRDGRAELLRRYAVLQEQWGSGFVLLLRQNYAEIRDLPIGAAVQDGTASLVRALAPAGAGPEDRLRVRVALTTFQIAASTAATEDDPATTEATIALALDILHGGDH</sequence>
<evidence type="ECO:0000256" key="3">
    <source>
        <dbReference type="ARBA" id="ARBA00023163"/>
    </source>
</evidence>